<feature type="compositionally biased region" description="Basic and acidic residues" evidence="1">
    <location>
        <begin position="72"/>
        <end position="83"/>
    </location>
</feature>
<dbReference type="AlphaFoldDB" id="G4YU88"/>
<dbReference type="STRING" id="1094619.G4YU88"/>
<accession>G4YU88</accession>
<evidence type="ECO:0000313" key="4">
    <source>
        <dbReference type="Proteomes" id="UP000002640"/>
    </source>
</evidence>
<evidence type="ECO:0000256" key="1">
    <source>
        <dbReference type="SAM" id="MobiDB-lite"/>
    </source>
</evidence>
<evidence type="ECO:0000259" key="2">
    <source>
        <dbReference type="PROSITE" id="PS50195"/>
    </source>
</evidence>
<dbReference type="InterPro" id="IPR036871">
    <property type="entry name" value="PX_dom_sf"/>
</dbReference>
<dbReference type="GO" id="GO:0035091">
    <property type="term" value="F:phosphatidylinositol binding"/>
    <property type="evidence" value="ECO:0007669"/>
    <property type="project" value="InterPro"/>
</dbReference>
<dbReference type="PROSITE" id="PS50195">
    <property type="entry name" value="PX"/>
    <property type="match status" value="1"/>
</dbReference>
<reference evidence="3 4" key="1">
    <citation type="journal article" date="2006" name="Science">
        <title>Phytophthora genome sequences uncover evolutionary origins and mechanisms of pathogenesis.</title>
        <authorList>
            <person name="Tyler B.M."/>
            <person name="Tripathy S."/>
            <person name="Zhang X."/>
            <person name="Dehal P."/>
            <person name="Jiang R.H."/>
            <person name="Aerts A."/>
            <person name="Arredondo F.D."/>
            <person name="Baxter L."/>
            <person name="Bensasson D."/>
            <person name="Beynon J.L."/>
            <person name="Chapman J."/>
            <person name="Damasceno C.M."/>
            <person name="Dorrance A.E."/>
            <person name="Dou D."/>
            <person name="Dickerman A.W."/>
            <person name="Dubchak I.L."/>
            <person name="Garbelotto M."/>
            <person name="Gijzen M."/>
            <person name="Gordon S.G."/>
            <person name="Govers F."/>
            <person name="Grunwald N.J."/>
            <person name="Huang W."/>
            <person name="Ivors K.L."/>
            <person name="Jones R.W."/>
            <person name="Kamoun S."/>
            <person name="Krampis K."/>
            <person name="Lamour K.H."/>
            <person name="Lee M.K."/>
            <person name="McDonald W.H."/>
            <person name="Medina M."/>
            <person name="Meijer H.J."/>
            <person name="Nordberg E.K."/>
            <person name="Maclean D.J."/>
            <person name="Ospina-Giraldo M.D."/>
            <person name="Morris P.F."/>
            <person name="Phuntumart V."/>
            <person name="Putnam N.H."/>
            <person name="Rash S."/>
            <person name="Rose J.K."/>
            <person name="Sakihama Y."/>
            <person name="Salamov A.A."/>
            <person name="Savidor A."/>
            <person name="Scheuring C.F."/>
            <person name="Smith B.M."/>
            <person name="Sobral B.W."/>
            <person name="Terry A."/>
            <person name="Torto-Alalibo T.A."/>
            <person name="Win J."/>
            <person name="Xu Z."/>
            <person name="Zhang H."/>
            <person name="Grigoriev I.V."/>
            <person name="Rokhsar D.S."/>
            <person name="Boore J.L."/>
        </authorList>
    </citation>
    <scope>NUCLEOTIDE SEQUENCE [LARGE SCALE GENOMIC DNA]</scope>
    <source>
        <strain evidence="3 4">P6497</strain>
    </source>
</reference>
<feature type="region of interest" description="Disordered" evidence="1">
    <location>
        <begin position="60"/>
        <end position="83"/>
    </location>
</feature>
<proteinExistence type="predicted"/>
<feature type="region of interest" description="Disordered" evidence="1">
    <location>
        <begin position="211"/>
        <end position="244"/>
    </location>
</feature>
<dbReference type="SMR" id="G4YU88"/>
<sequence>MRKARANSSSQTELTLVEATRRPRRGLVINSFSCAPATGVWYYRVDVSAYEEELLSTFIDEKENENDDGSSDDGRRSSHTDSRADADVEHYSILRRYNDFLQLYEQIRSVVIATEGNACSLPPFPGKEYISSALIGLLWRGSSSKTVLEERRAKFEVLLQWIENHPIARNCPAFMMFLGKPPQTTDGYVSLKEYASPDWLSSLQQVTQGVEGRKRRYSAGSSAIRSMLERSTSEASGRSHRPRLQAVKEVSSKRVLGKRRNRSAHRTLRVEPPCKKVALPVAVASAMDSQKLPNAEQVPLVPQTLRREKRCSSGKQHLNEEIHSVTV</sequence>
<protein>
    <recommendedName>
        <fullName evidence="2">PX domain-containing protein</fullName>
    </recommendedName>
</protein>
<dbReference type="Gene3D" id="3.30.1520.10">
    <property type="entry name" value="Phox-like domain"/>
    <property type="match status" value="1"/>
</dbReference>
<dbReference type="EMBL" id="JH159152">
    <property type="protein sequence ID" value="EGZ23643.1"/>
    <property type="molecule type" value="Genomic_DNA"/>
</dbReference>
<name>G4YU88_PHYSP</name>
<dbReference type="OMA" id="LLLWVEN"/>
<dbReference type="SMART" id="SM00312">
    <property type="entry name" value="PX"/>
    <property type="match status" value="1"/>
</dbReference>
<dbReference type="Proteomes" id="UP000002640">
    <property type="component" value="Unassembled WGS sequence"/>
</dbReference>
<evidence type="ECO:0000313" key="3">
    <source>
        <dbReference type="EMBL" id="EGZ23643.1"/>
    </source>
</evidence>
<dbReference type="Pfam" id="PF00787">
    <property type="entry name" value="PX"/>
    <property type="match status" value="1"/>
</dbReference>
<dbReference type="GeneID" id="20663166"/>
<dbReference type="InterPro" id="IPR001683">
    <property type="entry name" value="PX_dom"/>
</dbReference>
<dbReference type="KEGG" id="psoj:PHYSODRAFT_556303"/>
<gene>
    <name evidence="3" type="ORF">PHYSODRAFT_556303</name>
</gene>
<feature type="compositionally biased region" description="Acidic residues" evidence="1">
    <location>
        <begin position="62"/>
        <end position="71"/>
    </location>
</feature>
<feature type="domain" description="PX" evidence="2">
    <location>
        <begin position="1"/>
        <end position="184"/>
    </location>
</feature>
<keyword evidence="4" id="KW-1185">Reference proteome</keyword>
<dbReference type="InParanoid" id="G4YU88"/>
<dbReference type="RefSeq" id="XP_009518931.1">
    <property type="nucleotide sequence ID" value="XM_009520636.1"/>
</dbReference>
<organism evidence="3 4">
    <name type="scientific">Phytophthora sojae (strain P6497)</name>
    <name type="common">Soybean stem and root rot agent</name>
    <name type="synonym">Phytophthora megasperma f. sp. glycines</name>
    <dbReference type="NCBI Taxonomy" id="1094619"/>
    <lineage>
        <taxon>Eukaryota</taxon>
        <taxon>Sar</taxon>
        <taxon>Stramenopiles</taxon>
        <taxon>Oomycota</taxon>
        <taxon>Peronosporomycetes</taxon>
        <taxon>Peronosporales</taxon>
        <taxon>Peronosporaceae</taxon>
        <taxon>Phytophthora</taxon>
    </lineage>
</organism>
<dbReference type="SUPFAM" id="SSF64268">
    <property type="entry name" value="PX domain"/>
    <property type="match status" value="1"/>
</dbReference>